<keyword evidence="1" id="KW-0812">Transmembrane</keyword>
<proteinExistence type="predicted"/>
<feature type="transmembrane region" description="Helical" evidence="1">
    <location>
        <begin position="272"/>
        <end position="289"/>
    </location>
</feature>
<dbReference type="AlphaFoldDB" id="A0A226DL55"/>
<feature type="transmembrane region" description="Helical" evidence="1">
    <location>
        <begin position="162"/>
        <end position="183"/>
    </location>
</feature>
<accession>A0A226DL55</accession>
<protein>
    <submittedName>
        <fullName evidence="2">Uncharacterized protein</fullName>
    </submittedName>
</protein>
<reference evidence="2 3" key="1">
    <citation type="submission" date="2015-12" db="EMBL/GenBank/DDBJ databases">
        <title>The genome of Folsomia candida.</title>
        <authorList>
            <person name="Faddeeva A."/>
            <person name="Derks M.F."/>
            <person name="Anvar Y."/>
            <person name="Smit S."/>
            <person name="Van Straalen N."/>
            <person name="Roelofs D."/>
        </authorList>
    </citation>
    <scope>NUCLEOTIDE SEQUENCE [LARGE SCALE GENOMIC DNA]</scope>
    <source>
        <strain evidence="2 3">VU population</strain>
        <tissue evidence="2">Whole body</tissue>
    </source>
</reference>
<feature type="transmembrane region" description="Helical" evidence="1">
    <location>
        <begin position="97"/>
        <end position="121"/>
    </location>
</feature>
<keyword evidence="1" id="KW-1133">Transmembrane helix</keyword>
<sequence>MANPEPEISEFFGAFLVYSEIMEKSFLFGKFPFHWDPIKGRLLLDFHFSRDYKSLVKTGIFLVTTLFPGIVVFLRSLHNKLQLSPHFEDYFASDGVMIAYLVMLVVLLGDFALFMVVILFWKSYTEGEIERSFCMFRQLSKVRPKQENGVHISTRLIKFAKLVVHFYAQLPLTFTLFCIPFNLDPMYYSMFEMQLDPNNLTNMLVRTVLFVVSCVEVCRLIALLICLVLFAINLGQRETFMWTNIAKRSNLGGLYFYRQIAILYTFRRGPTTIMLSLTMIVGFVTEFLFKSGVRRLEILTSKTHRVIK</sequence>
<evidence type="ECO:0000313" key="2">
    <source>
        <dbReference type="EMBL" id="OXA45850.1"/>
    </source>
</evidence>
<organism evidence="2 3">
    <name type="scientific">Folsomia candida</name>
    <name type="common">Springtail</name>
    <dbReference type="NCBI Taxonomy" id="158441"/>
    <lineage>
        <taxon>Eukaryota</taxon>
        <taxon>Metazoa</taxon>
        <taxon>Ecdysozoa</taxon>
        <taxon>Arthropoda</taxon>
        <taxon>Hexapoda</taxon>
        <taxon>Collembola</taxon>
        <taxon>Entomobryomorpha</taxon>
        <taxon>Isotomoidea</taxon>
        <taxon>Isotomidae</taxon>
        <taxon>Proisotominae</taxon>
        <taxon>Folsomia</taxon>
    </lineage>
</organism>
<dbReference type="Proteomes" id="UP000198287">
    <property type="component" value="Unassembled WGS sequence"/>
</dbReference>
<evidence type="ECO:0000256" key="1">
    <source>
        <dbReference type="SAM" id="Phobius"/>
    </source>
</evidence>
<dbReference type="EMBL" id="LNIX01000016">
    <property type="protein sequence ID" value="OXA45850.1"/>
    <property type="molecule type" value="Genomic_DNA"/>
</dbReference>
<gene>
    <name evidence="2" type="ORF">Fcan01_18944</name>
</gene>
<keyword evidence="1" id="KW-0472">Membrane</keyword>
<feature type="transmembrane region" description="Helical" evidence="1">
    <location>
        <begin position="203"/>
        <end position="230"/>
    </location>
</feature>
<feature type="transmembrane region" description="Helical" evidence="1">
    <location>
        <begin position="59"/>
        <end position="77"/>
    </location>
</feature>
<keyword evidence="3" id="KW-1185">Reference proteome</keyword>
<comment type="caution">
    <text evidence="2">The sequence shown here is derived from an EMBL/GenBank/DDBJ whole genome shotgun (WGS) entry which is preliminary data.</text>
</comment>
<name>A0A226DL55_FOLCA</name>
<evidence type="ECO:0000313" key="3">
    <source>
        <dbReference type="Proteomes" id="UP000198287"/>
    </source>
</evidence>
<feature type="transmembrane region" description="Helical" evidence="1">
    <location>
        <begin position="250"/>
        <end position="266"/>
    </location>
</feature>